<sequence>MLGSDIVKEDVAEFVSRLEPMTDDEVFAVMKQLEDRSEAGQGDTDEILSRIALVEEELDRRFPGQLLAPYLTWKKSRSTI</sequence>
<dbReference type="RefSeq" id="WP_136540905.1">
    <property type="nucleotide sequence ID" value="NZ_STGU01000006.1"/>
</dbReference>
<dbReference type="AlphaFoldDB" id="A0A4S8PZ38"/>
<name>A0A4S8PZ38_9HYPH</name>
<proteinExistence type="predicted"/>
<dbReference type="Proteomes" id="UP000307378">
    <property type="component" value="Unassembled WGS sequence"/>
</dbReference>
<evidence type="ECO:0000313" key="2">
    <source>
        <dbReference type="Proteomes" id="UP000307378"/>
    </source>
</evidence>
<dbReference type="EMBL" id="STGU01000006">
    <property type="protein sequence ID" value="THV35282.1"/>
    <property type="molecule type" value="Genomic_DNA"/>
</dbReference>
<evidence type="ECO:0000313" key="1">
    <source>
        <dbReference type="EMBL" id="THV35282.1"/>
    </source>
</evidence>
<organism evidence="1 2">
    <name type="scientific">Rhizobium rosettiformans W3</name>
    <dbReference type="NCBI Taxonomy" id="538378"/>
    <lineage>
        <taxon>Bacteria</taxon>
        <taxon>Pseudomonadati</taxon>
        <taxon>Pseudomonadota</taxon>
        <taxon>Alphaproteobacteria</taxon>
        <taxon>Hyphomicrobiales</taxon>
        <taxon>Rhizobiaceae</taxon>
        <taxon>Rhizobium/Agrobacterium group</taxon>
        <taxon>Rhizobium</taxon>
    </lineage>
</organism>
<gene>
    <name evidence="1" type="ORF">FAA86_12150</name>
</gene>
<accession>A0A4S8PZ38</accession>
<protein>
    <submittedName>
        <fullName evidence="1">Uncharacterized protein</fullName>
    </submittedName>
</protein>
<reference evidence="1 2" key="1">
    <citation type="submission" date="2019-04" db="EMBL/GenBank/DDBJ databases">
        <title>genome sequence of strain W3.</title>
        <authorList>
            <person name="Gao J."/>
            <person name="Sun J."/>
        </authorList>
    </citation>
    <scope>NUCLEOTIDE SEQUENCE [LARGE SCALE GENOMIC DNA]</scope>
    <source>
        <strain evidence="1 2">W3</strain>
    </source>
</reference>
<comment type="caution">
    <text evidence="1">The sequence shown here is derived from an EMBL/GenBank/DDBJ whole genome shotgun (WGS) entry which is preliminary data.</text>
</comment>